<accession>A0A9E7PNS5</accession>
<gene>
    <name evidence="2" type="ORF">L6E24_12190</name>
</gene>
<dbReference type="EMBL" id="CP096115">
    <property type="protein sequence ID" value="UUX92106.1"/>
    <property type="molecule type" value="Genomic_DNA"/>
</dbReference>
<dbReference type="PANTHER" id="PTHR12746:SF2">
    <property type="entry name" value="60S RIBOSOMAL EXPORT PROTEIN NMD3"/>
    <property type="match status" value="1"/>
</dbReference>
<dbReference type="PANTHER" id="PTHR12746">
    <property type="entry name" value="NONSENSE-MEDIATED MRNA DECAY PROTEIN 3"/>
    <property type="match status" value="1"/>
</dbReference>
<evidence type="ECO:0000313" key="2">
    <source>
        <dbReference type="EMBL" id="UUX92106.1"/>
    </source>
</evidence>
<dbReference type="InterPro" id="IPR007064">
    <property type="entry name" value="Nmd3_N"/>
</dbReference>
<sequence length="351" mass="39971">MTENIDIKQNICPKCGKPTKKGLCPECRIAETEWLVCDPRVQCTQCPTCGSMKNGAIWTDCKVEMEDLIAEIALSAVHLHEDMYDYNIQLSHFEPSPNRTSVKIMISGELYGRHVEDECRTLIVWIKEQCDRCSRLSGGYYAGVIQVRAEGRRPDDHERAVSEEIATEIEDSVQNAGERLSFITETKNTKDGIDIVISSHNLGESISREIKKRLGGKITKHPKLIGEKDGRPLYRITYLIKLPRYQKGEILYSKGKYLEVRYIESGLLKVFDFEDGMLKSLREDDVERSVGNIRVIENALVTYTEGNTAGILDPKNYESREVLIPKWLYIREGSEIRVLRDPENDNLVPVG</sequence>
<organism evidence="2 3">
    <name type="scientific">Methanoplanus endosymbiosus</name>
    <dbReference type="NCBI Taxonomy" id="33865"/>
    <lineage>
        <taxon>Archaea</taxon>
        <taxon>Methanobacteriati</taxon>
        <taxon>Methanobacteriota</taxon>
        <taxon>Stenosarchaea group</taxon>
        <taxon>Methanomicrobia</taxon>
        <taxon>Methanomicrobiales</taxon>
        <taxon>Methanomicrobiaceae</taxon>
        <taxon>Methanoplanus</taxon>
    </lineage>
</organism>
<name>A0A9E7PNS5_9EURY</name>
<keyword evidence="3" id="KW-1185">Reference proteome</keyword>
<dbReference type="AlphaFoldDB" id="A0A9E7PNS5"/>
<dbReference type="GO" id="GO:0043023">
    <property type="term" value="F:ribosomal large subunit binding"/>
    <property type="evidence" value="ECO:0007669"/>
    <property type="project" value="InterPro"/>
</dbReference>
<dbReference type="KEGG" id="mend:L6E24_12190"/>
<protein>
    <submittedName>
        <fullName evidence="2">60S ribosomal export protein NMD3</fullName>
    </submittedName>
</protein>
<dbReference type="GeneID" id="74308474"/>
<evidence type="ECO:0000313" key="3">
    <source>
        <dbReference type="Proteomes" id="UP001060368"/>
    </source>
</evidence>
<reference evidence="2" key="1">
    <citation type="submission" date="2022-04" db="EMBL/GenBank/DDBJ databases">
        <title>Complete genome of Methanoplanus endosymbiosus DSM 3599.</title>
        <authorList>
            <person name="Chen S.-C."/>
            <person name="You Y.-T."/>
            <person name="Zhou Y.-Z."/>
            <person name="Lai M.-C."/>
        </authorList>
    </citation>
    <scope>NUCLEOTIDE SEQUENCE</scope>
    <source>
        <strain evidence="2">DSM 3599</strain>
    </source>
</reference>
<dbReference type="Pfam" id="PF04981">
    <property type="entry name" value="NMD3"/>
    <property type="match status" value="1"/>
</dbReference>
<dbReference type="Proteomes" id="UP001060368">
    <property type="component" value="Chromosome"/>
</dbReference>
<dbReference type="InterPro" id="IPR039768">
    <property type="entry name" value="Nmd3"/>
</dbReference>
<dbReference type="RefSeq" id="WP_257742258.1">
    <property type="nucleotide sequence ID" value="NZ_CP096115.1"/>
</dbReference>
<feature type="domain" description="Nmd3 N-terminal" evidence="1">
    <location>
        <begin position="12"/>
        <end position="242"/>
    </location>
</feature>
<evidence type="ECO:0000259" key="1">
    <source>
        <dbReference type="Pfam" id="PF04981"/>
    </source>
</evidence>
<proteinExistence type="predicted"/>
<dbReference type="GO" id="GO:0005737">
    <property type="term" value="C:cytoplasm"/>
    <property type="evidence" value="ECO:0007669"/>
    <property type="project" value="TreeGrafter"/>
</dbReference>